<comment type="caution">
    <text evidence="1">The sequence shown here is derived from an EMBL/GenBank/DDBJ whole genome shotgun (WGS) entry which is preliminary data.</text>
</comment>
<proteinExistence type="predicted"/>
<dbReference type="EMBL" id="BGPR01186588">
    <property type="protein sequence ID" value="GBM78836.1"/>
    <property type="molecule type" value="Genomic_DNA"/>
</dbReference>
<accession>A0A4Y2IPD7</accession>
<name>A0A4Y2IPD7_ARAVE</name>
<feature type="non-terminal residue" evidence="1">
    <location>
        <position position="1"/>
    </location>
</feature>
<evidence type="ECO:0000313" key="1">
    <source>
        <dbReference type="EMBL" id="GBM78836.1"/>
    </source>
</evidence>
<gene>
    <name evidence="1" type="ORF">AVEN_188971_1</name>
</gene>
<reference evidence="1 2" key="1">
    <citation type="journal article" date="2019" name="Sci. Rep.">
        <title>Orb-weaving spider Araneus ventricosus genome elucidates the spidroin gene catalogue.</title>
        <authorList>
            <person name="Kono N."/>
            <person name="Nakamura H."/>
            <person name="Ohtoshi R."/>
            <person name="Moran D.A.P."/>
            <person name="Shinohara A."/>
            <person name="Yoshida Y."/>
            <person name="Fujiwara M."/>
            <person name="Mori M."/>
            <person name="Tomita M."/>
            <person name="Arakawa K."/>
        </authorList>
    </citation>
    <scope>NUCLEOTIDE SEQUENCE [LARGE SCALE GENOMIC DNA]</scope>
</reference>
<dbReference type="AlphaFoldDB" id="A0A4Y2IPD7"/>
<organism evidence="1 2">
    <name type="scientific">Araneus ventricosus</name>
    <name type="common">Orbweaver spider</name>
    <name type="synonym">Epeira ventricosa</name>
    <dbReference type="NCBI Taxonomy" id="182803"/>
    <lineage>
        <taxon>Eukaryota</taxon>
        <taxon>Metazoa</taxon>
        <taxon>Ecdysozoa</taxon>
        <taxon>Arthropoda</taxon>
        <taxon>Chelicerata</taxon>
        <taxon>Arachnida</taxon>
        <taxon>Araneae</taxon>
        <taxon>Araneomorphae</taxon>
        <taxon>Entelegynae</taxon>
        <taxon>Araneoidea</taxon>
        <taxon>Araneidae</taxon>
        <taxon>Araneus</taxon>
    </lineage>
</organism>
<dbReference type="Proteomes" id="UP000499080">
    <property type="component" value="Unassembled WGS sequence"/>
</dbReference>
<sequence length="42" mass="4813">TAPEAAGLQENCEGRRFQEGRQLQKSEWLFAVVVKSDKKKLH</sequence>
<keyword evidence="2" id="KW-1185">Reference proteome</keyword>
<evidence type="ECO:0000313" key="2">
    <source>
        <dbReference type="Proteomes" id="UP000499080"/>
    </source>
</evidence>
<protein>
    <submittedName>
        <fullName evidence="1">Uncharacterized protein</fullName>
    </submittedName>
</protein>